<dbReference type="Proteomes" id="UP001500353">
    <property type="component" value="Unassembled WGS sequence"/>
</dbReference>
<proteinExistence type="predicted"/>
<dbReference type="InterPro" id="IPR025665">
    <property type="entry name" value="Beta-barrel_OMP_2"/>
</dbReference>
<feature type="signal peptide" evidence="1">
    <location>
        <begin position="1"/>
        <end position="23"/>
    </location>
</feature>
<keyword evidence="1" id="KW-0732">Signal</keyword>
<evidence type="ECO:0000313" key="3">
    <source>
        <dbReference type="EMBL" id="GAA5099614.1"/>
    </source>
</evidence>
<name>A0ABP9MRS1_9FLAO</name>
<protein>
    <submittedName>
        <fullName evidence="3">Outer membrane beta-barrel protein</fullName>
    </submittedName>
</protein>
<reference evidence="4" key="1">
    <citation type="journal article" date="2019" name="Int. J. Syst. Evol. Microbiol.">
        <title>The Global Catalogue of Microorganisms (GCM) 10K type strain sequencing project: providing services to taxonomists for standard genome sequencing and annotation.</title>
        <authorList>
            <consortium name="The Broad Institute Genomics Platform"/>
            <consortium name="The Broad Institute Genome Sequencing Center for Infectious Disease"/>
            <person name="Wu L."/>
            <person name="Ma J."/>
        </authorList>
    </citation>
    <scope>NUCLEOTIDE SEQUENCE [LARGE SCALE GENOMIC DNA]</scope>
    <source>
        <strain evidence="4">JCM 18019</strain>
    </source>
</reference>
<feature type="domain" description="Outer membrane protein beta-barrel" evidence="2">
    <location>
        <begin position="22"/>
        <end position="182"/>
    </location>
</feature>
<organism evidence="3 4">
    <name type="scientific">Chryseobacterium ginsengisoli</name>
    <dbReference type="NCBI Taxonomy" id="363853"/>
    <lineage>
        <taxon>Bacteria</taxon>
        <taxon>Pseudomonadati</taxon>
        <taxon>Bacteroidota</taxon>
        <taxon>Flavobacteriia</taxon>
        <taxon>Flavobacteriales</taxon>
        <taxon>Weeksellaceae</taxon>
        <taxon>Chryseobacterium group</taxon>
        <taxon>Chryseobacterium</taxon>
    </lineage>
</organism>
<dbReference type="Pfam" id="PF13568">
    <property type="entry name" value="OMP_b-brl_2"/>
    <property type="match status" value="1"/>
</dbReference>
<keyword evidence="4" id="KW-1185">Reference proteome</keyword>
<gene>
    <name evidence="3" type="ORF">GCM10023210_37240</name>
</gene>
<sequence>MNKLHMKKIISLLTIIISGLSFAQVTFNPGIRAGANFSHFTNNSSQSYYYWDYDYYPSGTNPTMDFKTKTDFYIGLFGNIRFAKFYALQPEINYSRQGTKLDTNINNWNGQTLTATYVGVQLVNKFYFNKFNVHFGPTLDFLVEQKNFDAENEVDLGITAGLGFDITKNFGVEARVKKGFVPVYYFNGDHSNVTFQAGVYYTFNMKK</sequence>
<evidence type="ECO:0000259" key="2">
    <source>
        <dbReference type="Pfam" id="PF13568"/>
    </source>
</evidence>
<evidence type="ECO:0000256" key="1">
    <source>
        <dbReference type="SAM" id="SignalP"/>
    </source>
</evidence>
<comment type="caution">
    <text evidence="3">The sequence shown here is derived from an EMBL/GenBank/DDBJ whole genome shotgun (WGS) entry which is preliminary data.</text>
</comment>
<evidence type="ECO:0000313" key="4">
    <source>
        <dbReference type="Proteomes" id="UP001500353"/>
    </source>
</evidence>
<accession>A0ABP9MRS1</accession>
<dbReference type="EMBL" id="BAABHX010000007">
    <property type="protein sequence ID" value="GAA5099614.1"/>
    <property type="molecule type" value="Genomic_DNA"/>
</dbReference>
<feature type="chain" id="PRO_5047479561" evidence="1">
    <location>
        <begin position="24"/>
        <end position="207"/>
    </location>
</feature>